<dbReference type="RefSeq" id="WP_009715086.1">
    <property type="nucleotide sequence ID" value="NZ_GG657754.1"/>
</dbReference>
<organism evidence="2 3">
    <name type="scientific">Streptomyces himastatinicus ATCC 53653</name>
    <dbReference type="NCBI Taxonomy" id="457427"/>
    <lineage>
        <taxon>Bacteria</taxon>
        <taxon>Bacillati</taxon>
        <taxon>Actinomycetota</taxon>
        <taxon>Actinomycetes</taxon>
        <taxon>Kitasatosporales</taxon>
        <taxon>Streptomycetaceae</taxon>
        <taxon>Streptomyces</taxon>
        <taxon>Streptomyces violaceusniger group</taxon>
    </lineage>
</organism>
<gene>
    <name evidence="2" type="ORF">SSOG_02981</name>
</gene>
<dbReference type="Proteomes" id="UP000003963">
    <property type="component" value="Unassembled WGS sequence"/>
</dbReference>
<evidence type="ECO:0000256" key="1">
    <source>
        <dbReference type="SAM" id="MobiDB-lite"/>
    </source>
</evidence>
<sequence length="72" mass="7341">MGPADDALGSADAADHAAQWALATRQGLLPPRVVTSTELLGPADALSPVDPADPASPTRRTVPSRWAPTTPS</sequence>
<accession>D9WG51</accession>
<protein>
    <submittedName>
        <fullName evidence="2">Uncharacterized protein</fullName>
    </submittedName>
</protein>
<dbReference type="HOGENOM" id="CLU_2720607_0_0_11"/>
<keyword evidence="3" id="KW-1185">Reference proteome</keyword>
<feature type="region of interest" description="Disordered" evidence="1">
    <location>
        <begin position="39"/>
        <end position="72"/>
    </location>
</feature>
<dbReference type="EMBL" id="GG657754">
    <property type="protein sequence ID" value="EFL23267.1"/>
    <property type="molecule type" value="Genomic_DNA"/>
</dbReference>
<evidence type="ECO:0000313" key="2">
    <source>
        <dbReference type="EMBL" id="EFL23267.1"/>
    </source>
</evidence>
<dbReference type="AlphaFoldDB" id="D9WG51"/>
<evidence type="ECO:0000313" key="3">
    <source>
        <dbReference type="Proteomes" id="UP000003963"/>
    </source>
</evidence>
<name>D9WG51_9ACTN</name>
<reference evidence="2 3" key="1">
    <citation type="submission" date="2009-02" db="EMBL/GenBank/DDBJ databases">
        <title>Annotation of Streptomyces hygroscopicus strain ATCC 53653.</title>
        <authorList>
            <consortium name="The Broad Institute Genome Sequencing Platform"/>
            <consortium name="Broad Institute Microbial Sequencing Center"/>
            <person name="Fischbach M."/>
            <person name="Godfrey P."/>
            <person name="Ward D."/>
            <person name="Young S."/>
            <person name="Zeng Q."/>
            <person name="Koehrsen M."/>
            <person name="Alvarado L."/>
            <person name="Berlin A.M."/>
            <person name="Bochicchio J."/>
            <person name="Borenstein D."/>
            <person name="Chapman S.B."/>
            <person name="Chen Z."/>
            <person name="Engels R."/>
            <person name="Freedman E."/>
            <person name="Gellesch M."/>
            <person name="Goldberg J."/>
            <person name="Griggs A."/>
            <person name="Gujja S."/>
            <person name="Heilman E.R."/>
            <person name="Heiman D.I."/>
            <person name="Hepburn T.A."/>
            <person name="Howarth C."/>
            <person name="Jen D."/>
            <person name="Larson L."/>
            <person name="Lewis B."/>
            <person name="Mehta T."/>
            <person name="Park D."/>
            <person name="Pearson M."/>
            <person name="Richards J."/>
            <person name="Roberts A."/>
            <person name="Saif S."/>
            <person name="Shea T.D."/>
            <person name="Shenoy N."/>
            <person name="Sisk P."/>
            <person name="Stolte C."/>
            <person name="Sykes S.N."/>
            <person name="Thomson T."/>
            <person name="Walk T."/>
            <person name="White J."/>
            <person name="Yandava C."/>
            <person name="Straight P."/>
            <person name="Clardy J."/>
            <person name="Hung D."/>
            <person name="Kolter R."/>
            <person name="Mekalanos J."/>
            <person name="Walker S."/>
            <person name="Walsh C.T."/>
            <person name="Wieland-Brown L.C."/>
            <person name="Haas B."/>
            <person name="Nusbaum C."/>
            <person name="Birren B."/>
        </authorList>
    </citation>
    <scope>NUCLEOTIDE SEQUENCE [LARGE SCALE GENOMIC DNA]</scope>
    <source>
        <strain evidence="2 3">ATCC 53653</strain>
    </source>
</reference>
<proteinExistence type="predicted"/>